<organism evidence="2 3">
    <name type="scientific">Perca flavescens</name>
    <name type="common">American yellow perch</name>
    <name type="synonym">Morone flavescens</name>
    <dbReference type="NCBI Taxonomy" id="8167"/>
    <lineage>
        <taxon>Eukaryota</taxon>
        <taxon>Metazoa</taxon>
        <taxon>Chordata</taxon>
        <taxon>Craniata</taxon>
        <taxon>Vertebrata</taxon>
        <taxon>Euteleostomi</taxon>
        <taxon>Actinopterygii</taxon>
        <taxon>Neopterygii</taxon>
        <taxon>Teleostei</taxon>
        <taxon>Neoteleostei</taxon>
        <taxon>Acanthomorphata</taxon>
        <taxon>Eupercaria</taxon>
        <taxon>Perciformes</taxon>
        <taxon>Percoidei</taxon>
        <taxon>Percidae</taxon>
        <taxon>Percinae</taxon>
        <taxon>Perca</taxon>
    </lineage>
</organism>
<comment type="caution">
    <text evidence="2">The sequence shown here is derived from an EMBL/GenBank/DDBJ whole genome shotgun (WGS) entry which is preliminary data.</text>
</comment>
<dbReference type="AlphaFoldDB" id="A0A484C487"/>
<accession>A0A484C487</accession>
<protein>
    <recommendedName>
        <fullName evidence="1">U3 small nucleolar RNA-associated protein 20 N-terminal domain-containing protein</fullName>
    </recommendedName>
</protein>
<dbReference type="InterPro" id="IPR011430">
    <property type="entry name" value="UTP20_N"/>
</dbReference>
<dbReference type="Proteomes" id="UP000295070">
    <property type="component" value="Chromosome 23"/>
</dbReference>
<keyword evidence="3" id="KW-1185">Reference proteome</keyword>
<evidence type="ECO:0000259" key="1">
    <source>
        <dbReference type="Pfam" id="PF07539"/>
    </source>
</evidence>
<proteinExistence type="predicted"/>
<dbReference type="STRING" id="8167.A0A484C487"/>
<reference evidence="2 3" key="1">
    <citation type="submission" date="2019-01" db="EMBL/GenBank/DDBJ databases">
        <title>A chromosome-scale genome assembly of the yellow perch, Perca flavescens.</title>
        <authorList>
            <person name="Feron R."/>
            <person name="Morvezen R."/>
            <person name="Bestin A."/>
            <person name="Haffray P."/>
            <person name="Klopp C."/>
            <person name="Zahm M."/>
            <person name="Cabau C."/>
            <person name="Roques C."/>
            <person name="Donnadieu C."/>
            <person name="Bouchez O."/>
            <person name="Christie M."/>
            <person name="Larson W."/>
            <person name="Guiguen Y."/>
        </authorList>
    </citation>
    <scope>NUCLEOTIDE SEQUENCE [LARGE SCALE GENOMIC DNA]</scope>
    <source>
        <strain evidence="2">YP-PL-M2</strain>
        <tissue evidence="2">Blood</tissue>
    </source>
</reference>
<dbReference type="Pfam" id="PF07539">
    <property type="entry name" value="UTP20_N"/>
    <property type="match status" value="1"/>
</dbReference>
<feature type="domain" description="U3 small nucleolar RNA-associated protein 20 N-terminal" evidence="1">
    <location>
        <begin position="23"/>
        <end position="93"/>
    </location>
</feature>
<sequence length="97" mass="10925">MAITVFLRLCQYFHYLCSRHVRVRKKYQTGSCLAAVEKAVAETDVAAVLPLGRQHSLLNIINVLIQKLGHLIHIYLPKVLQILLCVTASVSTLLDNR</sequence>
<dbReference type="EMBL" id="SCKG01000023">
    <property type="protein sequence ID" value="TDG96812.1"/>
    <property type="molecule type" value="Genomic_DNA"/>
</dbReference>
<evidence type="ECO:0000313" key="2">
    <source>
        <dbReference type="EMBL" id="TDG96812.1"/>
    </source>
</evidence>
<evidence type="ECO:0000313" key="3">
    <source>
        <dbReference type="Proteomes" id="UP000295070"/>
    </source>
</evidence>
<gene>
    <name evidence="2" type="ORF">EPR50_G00233030</name>
</gene>
<name>A0A484C487_PERFV</name>